<keyword evidence="2" id="KW-1185">Reference proteome</keyword>
<reference evidence="1 2" key="1">
    <citation type="submission" date="2023-10" db="EMBL/GenBank/DDBJ databases">
        <title>Characterization of rhizosphere-enriched actinobacteria from wheat plants lab-grown on chernevaya soil.</title>
        <authorList>
            <person name="Tikhonova E.N."/>
            <person name="Konopkin A."/>
            <person name="Kravchenko I.K."/>
        </authorList>
    </citation>
    <scope>NUCLEOTIDE SEQUENCE [LARGE SCALE GENOMIC DNA]</scope>
    <source>
        <strain evidence="1 2">RR29</strain>
    </source>
</reference>
<gene>
    <name evidence="1" type="ORF">R5A26_12490</name>
</gene>
<organism evidence="1 2">
    <name type="scientific">Streptomyces prunicolor</name>
    <dbReference type="NCBI Taxonomy" id="67348"/>
    <lineage>
        <taxon>Bacteria</taxon>
        <taxon>Bacillati</taxon>
        <taxon>Actinomycetota</taxon>
        <taxon>Actinomycetes</taxon>
        <taxon>Kitasatosporales</taxon>
        <taxon>Streptomycetaceae</taxon>
        <taxon>Streptomyces</taxon>
    </lineage>
</organism>
<dbReference type="EMBL" id="JAWMAJ010000032">
    <property type="protein sequence ID" value="MDV7216770.1"/>
    <property type="molecule type" value="Genomic_DNA"/>
</dbReference>
<dbReference type="RefSeq" id="WP_019055501.1">
    <property type="nucleotide sequence ID" value="NZ_JAPEMW010000001.1"/>
</dbReference>
<dbReference type="Proteomes" id="UP001187346">
    <property type="component" value="Unassembled WGS sequence"/>
</dbReference>
<name>A0ABU4FBV1_9ACTN</name>
<protein>
    <recommendedName>
        <fullName evidence="3">DUF3558 domain-containing protein</fullName>
    </recommendedName>
</protein>
<evidence type="ECO:0000313" key="2">
    <source>
        <dbReference type="Proteomes" id="UP001187346"/>
    </source>
</evidence>
<evidence type="ECO:0000313" key="1">
    <source>
        <dbReference type="EMBL" id="MDV7216770.1"/>
    </source>
</evidence>
<proteinExistence type="predicted"/>
<sequence>MAATALSALLIGISGCSEPEQKREYATPKSLCGIAVDAGELAEFLPAGRSASTKETVHTATATRCAVSVDGKRIVYAAQEWWNDMTVLQFAQGLTQDNPEHRTDDGRFAYSGNQAFGKTENCRSSEHDDQILYTAIQASGSEHEDAAAMKKLITAYTKEVERSPACR</sequence>
<comment type="caution">
    <text evidence="1">The sequence shown here is derived from an EMBL/GenBank/DDBJ whole genome shotgun (WGS) entry which is preliminary data.</text>
</comment>
<evidence type="ECO:0008006" key="3">
    <source>
        <dbReference type="Google" id="ProtNLM"/>
    </source>
</evidence>
<accession>A0ABU4FBV1</accession>